<dbReference type="GeneID" id="54588861"/>
<evidence type="ECO:0000313" key="2">
    <source>
        <dbReference type="EMBL" id="KAF2250320.1"/>
    </source>
</evidence>
<name>A0A6A6ILA0_9PLEO</name>
<protein>
    <submittedName>
        <fullName evidence="2">Uncharacterized protein</fullName>
    </submittedName>
</protein>
<keyword evidence="3" id="KW-1185">Reference proteome</keyword>
<feature type="signal peptide" evidence="1">
    <location>
        <begin position="1"/>
        <end position="17"/>
    </location>
</feature>
<feature type="chain" id="PRO_5025510468" evidence="1">
    <location>
        <begin position="18"/>
        <end position="65"/>
    </location>
</feature>
<sequence>MKLTIIFISTLITYAAALDCMGCVQMFNDCRKQCGDPLSWQCTDSCNCKVSQNDFCKSACGWNKC</sequence>
<proteinExistence type="predicted"/>
<reference evidence="2" key="1">
    <citation type="journal article" date="2020" name="Stud. Mycol.">
        <title>101 Dothideomycetes genomes: a test case for predicting lifestyles and emergence of pathogens.</title>
        <authorList>
            <person name="Haridas S."/>
            <person name="Albert R."/>
            <person name="Binder M."/>
            <person name="Bloem J."/>
            <person name="Labutti K."/>
            <person name="Salamov A."/>
            <person name="Andreopoulos B."/>
            <person name="Baker S."/>
            <person name="Barry K."/>
            <person name="Bills G."/>
            <person name="Bluhm B."/>
            <person name="Cannon C."/>
            <person name="Castanera R."/>
            <person name="Culley D."/>
            <person name="Daum C."/>
            <person name="Ezra D."/>
            <person name="Gonzalez J."/>
            <person name="Henrissat B."/>
            <person name="Kuo A."/>
            <person name="Liang C."/>
            <person name="Lipzen A."/>
            <person name="Lutzoni F."/>
            <person name="Magnuson J."/>
            <person name="Mondo S."/>
            <person name="Nolan M."/>
            <person name="Ohm R."/>
            <person name="Pangilinan J."/>
            <person name="Park H.-J."/>
            <person name="Ramirez L."/>
            <person name="Alfaro M."/>
            <person name="Sun H."/>
            <person name="Tritt A."/>
            <person name="Yoshinaga Y."/>
            <person name="Zwiers L.-H."/>
            <person name="Turgeon B."/>
            <person name="Goodwin S."/>
            <person name="Spatafora J."/>
            <person name="Crous P."/>
            <person name="Grigoriev I."/>
        </authorList>
    </citation>
    <scope>NUCLEOTIDE SEQUENCE</scope>
    <source>
        <strain evidence="2">CBS 122368</strain>
    </source>
</reference>
<accession>A0A6A6ILA0</accession>
<keyword evidence="1" id="KW-0732">Signal</keyword>
<evidence type="ECO:0000256" key="1">
    <source>
        <dbReference type="SAM" id="SignalP"/>
    </source>
</evidence>
<dbReference type="EMBL" id="ML987194">
    <property type="protein sequence ID" value="KAF2250320.1"/>
    <property type="molecule type" value="Genomic_DNA"/>
</dbReference>
<gene>
    <name evidence="2" type="ORF">BU26DRAFT_604509</name>
</gene>
<dbReference type="Proteomes" id="UP000800094">
    <property type="component" value="Unassembled WGS sequence"/>
</dbReference>
<dbReference type="AlphaFoldDB" id="A0A6A6ILA0"/>
<evidence type="ECO:0000313" key="3">
    <source>
        <dbReference type="Proteomes" id="UP000800094"/>
    </source>
</evidence>
<organism evidence="2 3">
    <name type="scientific">Trematosphaeria pertusa</name>
    <dbReference type="NCBI Taxonomy" id="390896"/>
    <lineage>
        <taxon>Eukaryota</taxon>
        <taxon>Fungi</taxon>
        <taxon>Dikarya</taxon>
        <taxon>Ascomycota</taxon>
        <taxon>Pezizomycotina</taxon>
        <taxon>Dothideomycetes</taxon>
        <taxon>Pleosporomycetidae</taxon>
        <taxon>Pleosporales</taxon>
        <taxon>Massarineae</taxon>
        <taxon>Trematosphaeriaceae</taxon>
        <taxon>Trematosphaeria</taxon>
    </lineage>
</organism>
<dbReference type="RefSeq" id="XP_033685324.1">
    <property type="nucleotide sequence ID" value="XM_033835531.1"/>
</dbReference>